<sequence length="51" mass="5919">MHGDRRAWHGRMTRFVFGSRPAEETIPLELRDGRQIEVQVESKGEGARIVR</sequence>
<dbReference type="EMBL" id="CP003969">
    <property type="protein sequence ID" value="AGP36344.1"/>
    <property type="molecule type" value="Genomic_DNA"/>
</dbReference>
<evidence type="ECO:0000313" key="2">
    <source>
        <dbReference type="Proteomes" id="UP000014803"/>
    </source>
</evidence>
<protein>
    <submittedName>
        <fullName evidence="1">Uncharacterized protein</fullName>
    </submittedName>
</protein>
<dbReference type="Proteomes" id="UP000014803">
    <property type="component" value="Chromosome"/>
</dbReference>
<dbReference type="AlphaFoldDB" id="S4XV06"/>
<dbReference type="RefSeq" id="WP_020735685.1">
    <property type="nucleotide sequence ID" value="NC_021658.1"/>
</dbReference>
<reference evidence="1 2" key="1">
    <citation type="journal article" date="2013" name="Sci. Rep.">
        <title>Extraordinary expansion of a Sorangium cellulosum genome from an alkaline milieu.</title>
        <authorList>
            <person name="Han K."/>
            <person name="Li Z.F."/>
            <person name="Peng R."/>
            <person name="Zhu L.P."/>
            <person name="Zhou T."/>
            <person name="Wang L.G."/>
            <person name="Li S.G."/>
            <person name="Zhang X.B."/>
            <person name="Hu W."/>
            <person name="Wu Z.H."/>
            <person name="Qin N."/>
            <person name="Li Y.Z."/>
        </authorList>
    </citation>
    <scope>NUCLEOTIDE SEQUENCE [LARGE SCALE GENOMIC DNA]</scope>
    <source>
        <strain evidence="1 2">So0157-2</strain>
    </source>
</reference>
<dbReference type="KEGG" id="scu:SCE1572_18720"/>
<accession>S4XV06</accession>
<organism evidence="1 2">
    <name type="scientific">Sorangium cellulosum So0157-2</name>
    <dbReference type="NCBI Taxonomy" id="1254432"/>
    <lineage>
        <taxon>Bacteria</taxon>
        <taxon>Pseudomonadati</taxon>
        <taxon>Myxococcota</taxon>
        <taxon>Polyangia</taxon>
        <taxon>Polyangiales</taxon>
        <taxon>Polyangiaceae</taxon>
        <taxon>Sorangium</taxon>
    </lineage>
</organism>
<proteinExistence type="predicted"/>
<dbReference type="HOGENOM" id="CLU_3103907_0_0_7"/>
<gene>
    <name evidence="1" type="ORF">SCE1572_18720</name>
</gene>
<name>S4XV06_SORCE</name>
<dbReference type="PATRIC" id="fig|1254432.3.peg.4235"/>
<evidence type="ECO:0000313" key="1">
    <source>
        <dbReference type="EMBL" id="AGP36344.1"/>
    </source>
</evidence>